<evidence type="ECO:0000313" key="2">
    <source>
        <dbReference type="EMBL" id="MDE8694448.1"/>
    </source>
</evidence>
<evidence type="ECO:0000313" key="1">
    <source>
        <dbReference type="EMBL" id="ALJ60400.1"/>
    </source>
</evidence>
<proteinExistence type="predicted"/>
<accession>A0A0P0G1X7</accession>
<dbReference type="KEGG" id="bcel:BcellWH2_03163"/>
<dbReference type="EMBL" id="JARFID010000007">
    <property type="protein sequence ID" value="MDE8694448.1"/>
    <property type="molecule type" value="Genomic_DNA"/>
</dbReference>
<dbReference type="Proteomes" id="UP000061809">
    <property type="component" value="Chromosome"/>
</dbReference>
<dbReference type="EMBL" id="CP012801">
    <property type="protein sequence ID" value="ALJ60400.1"/>
    <property type="molecule type" value="Genomic_DNA"/>
</dbReference>
<sequence length="45" mass="5505">MKHKNIPLILLILFSAVTYNLYAQQKYWNEHTQLTPWRFPLEEES</sequence>
<reference evidence="2" key="2">
    <citation type="submission" date="2023-03" db="EMBL/GenBank/DDBJ databases">
        <title>DFI Biobank Strains.</title>
        <authorList>
            <person name="Mostad J."/>
            <person name="Paddock L."/>
            <person name="Medina S."/>
            <person name="Waligurski E."/>
            <person name="Barat B."/>
            <person name="Smith R."/>
            <person name="Burgo V."/>
            <person name="Metcalfe C."/>
            <person name="Woodson C."/>
            <person name="Sundararajan A."/>
            <person name="Ramaswamy R."/>
            <person name="Lin H."/>
            <person name="Pamer E.G."/>
        </authorList>
    </citation>
    <scope>NUCLEOTIDE SEQUENCE</scope>
    <source>
        <strain evidence="2">DFI.9.5</strain>
    </source>
</reference>
<dbReference type="PATRIC" id="fig|246787.4.peg.3277"/>
<dbReference type="RefSeq" id="WP_007219278.1">
    <property type="nucleotide sequence ID" value="NZ_CABMLT010000005.1"/>
</dbReference>
<dbReference type="Proteomes" id="UP001221924">
    <property type="component" value="Unassembled WGS sequence"/>
</dbReference>
<gene>
    <name evidence="1" type="ORF">BcellWH2_03163</name>
    <name evidence="2" type="ORF">PZH42_10050</name>
</gene>
<organism evidence="1 3">
    <name type="scientific">Bacteroides cellulosilyticus</name>
    <dbReference type="NCBI Taxonomy" id="246787"/>
    <lineage>
        <taxon>Bacteria</taxon>
        <taxon>Pseudomonadati</taxon>
        <taxon>Bacteroidota</taxon>
        <taxon>Bacteroidia</taxon>
        <taxon>Bacteroidales</taxon>
        <taxon>Bacteroidaceae</taxon>
        <taxon>Bacteroides</taxon>
    </lineage>
</organism>
<dbReference type="GeneID" id="66305507"/>
<name>A0A0P0G1X7_9BACE</name>
<protein>
    <submittedName>
        <fullName evidence="1">Uncharacterized protein</fullName>
    </submittedName>
</protein>
<evidence type="ECO:0000313" key="3">
    <source>
        <dbReference type="Proteomes" id="UP000061809"/>
    </source>
</evidence>
<reference evidence="1 3" key="1">
    <citation type="journal article" date="2015" name="Science">
        <title>Genetic determinants of in vivo fitness and diet responsiveness in multiple human gut Bacteroides.</title>
        <authorList>
            <person name="Wu M."/>
            <person name="McNulty N.P."/>
            <person name="Rodionov D.A."/>
            <person name="Khoroshkin M.S."/>
            <person name="Griffin N.W."/>
            <person name="Cheng J."/>
            <person name="Latreille P."/>
            <person name="Kerstetter R.A."/>
            <person name="Terrapon N."/>
            <person name="Henrissat B."/>
            <person name="Osterman A.L."/>
            <person name="Gordon J.I."/>
        </authorList>
    </citation>
    <scope>NUCLEOTIDE SEQUENCE [LARGE SCALE GENOMIC DNA]</scope>
    <source>
        <strain evidence="1 3">WH2</strain>
    </source>
</reference>
<dbReference type="AlphaFoldDB" id="A0A0P0G1X7"/>